<evidence type="ECO:0000313" key="2">
    <source>
        <dbReference type="EMBL" id="GCB88669.1"/>
    </source>
</evidence>
<dbReference type="Gene3D" id="3.40.30.10">
    <property type="entry name" value="Glutaredoxin"/>
    <property type="match status" value="1"/>
</dbReference>
<dbReference type="Proteomes" id="UP000288351">
    <property type="component" value="Unassembled WGS sequence"/>
</dbReference>
<dbReference type="STRING" id="68570.DC74_538"/>
<protein>
    <submittedName>
        <fullName evidence="2">Membrane protein</fullName>
    </submittedName>
</protein>
<comment type="caution">
    <text evidence="2">The sequence shown here is derived from an EMBL/GenBank/DDBJ whole genome shotgun (WGS) entry which is preliminary data.</text>
</comment>
<evidence type="ECO:0000259" key="1">
    <source>
        <dbReference type="Pfam" id="PF13462"/>
    </source>
</evidence>
<organism evidence="2 3">
    <name type="scientific">Streptomyces noursei</name>
    <name type="common">Streptomyces albulus</name>
    <dbReference type="NCBI Taxonomy" id="1971"/>
    <lineage>
        <taxon>Bacteria</taxon>
        <taxon>Bacillati</taxon>
        <taxon>Actinomycetota</taxon>
        <taxon>Actinomycetes</taxon>
        <taxon>Kitasatosporales</taxon>
        <taxon>Streptomycetaceae</taxon>
        <taxon>Streptomyces</taxon>
    </lineage>
</organism>
<reference evidence="2 3" key="1">
    <citation type="journal article" date="2019" name="Microbiol. Resour. Announc.">
        <title>Draft Genome Sequence of the Most Traditional epsilon-Poly-l-Lysine Producer, Streptomyces albulus NBRC14147.</title>
        <authorList>
            <person name="Yamanaka K."/>
            <person name="Hamano Y."/>
        </authorList>
    </citation>
    <scope>NUCLEOTIDE SEQUENCE [LARGE SCALE GENOMIC DNA]</scope>
    <source>
        <strain evidence="2 3">NBRC 14147</strain>
    </source>
</reference>
<accession>A0A059VNY4</accession>
<dbReference type="Pfam" id="PF13462">
    <property type="entry name" value="Thioredoxin_4"/>
    <property type="match status" value="1"/>
</dbReference>
<dbReference type="InterPro" id="IPR012336">
    <property type="entry name" value="Thioredoxin-like_fold"/>
</dbReference>
<evidence type="ECO:0000313" key="3">
    <source>
        <dbReference type="Proteomes" id="UP000288351"/>
    </source>
</evidence>
<dbReference type="AlphaFoldDB" id="A0A059VNY4"/>
<dbReference type="InterPro" id="IPR036249">
    <property type="entry name" value="Thioredoxin-like_sf"/>
</dbReference>
<dbReference type="SUPFAM" id="SSF52833">
    <property type="entry name" value="Thioredoxin-like"/>
    <property type="match status" value="1"/>
</dbReference>
<dbReference type="eggNOG" id="COG1651">
    <property type="taxonomic scope" value="Bacteria"/>
</dbReference>
<feature type="domain" description="Thioredoxin-like fold" evidence="1">
    <location>
        <begin position="76"/>
        <end position="230"/>
    </location>
</feature>
<dbReference type="EMBL" id="BHXC01000006">
    <property type="protein sequence ID" value="GCB88669.1"/>
    <property type="molecule type" value="Genomic_DNA"/>
</dbReference>
<dbReference type="RefSeq" id="WP_016575501.1">
    <property type="nucleotide sequence ID" value="NZ_BHXC01000006.1"/>
</dbReference>
<gene>
    <name evidence="2" type="ORF">SALB_01341</name>
</gene>
<sequence>MVASAGNKNNGDATKKGSGGHWRNYVVAGVGIAVVCGAAVVVGQFSRAGEATAFEPPSGAVGTPDGTKLALPVKPTVPVTMTVYEDPRSPQSRDFAQKYATTFAQLLASGQVQIDYRLVTQSDRQYGGTGAQEAAAAAACAQDQGRFGPFMDQLWQHQPAPQTDGLKDPKLLKEIAKKAGKIQHDTFNLCLDRGQRQGWVKKSQEDYAASGLGPVPVVQVNGQTVADPATKLTPAKLAALVAKEAHQVSAAATTAYPTPTATPAAAPKS</sequence>
<proteinExistence type="predicted"/>
<name>A0A059VNY4_STRNR</name>